<reference evidence="3" key="2">
    <citation type="submission" date="2015-01" db="EMBL/GenBank/DDBJ databases">
        <title>Evolutionary Origins and Diversification of the Mycorrhizal Mutualists.</title>
        <authorList>
            <consortium name="DOE Joint Genome Institute"/>
            <consortium name="Mycorrhizal Genomics Consortium"/>
            <person name="Kohler A."/>
            <person name="Kuo A."/>
            <person name="Nagy L.G."/>
            <person name="Floudas D."/>
            <person name="Copeland A."/>
            <person name="Barry K.W."/>
            <person name="Cichocki N."/>
            <person name="Veneault-Fourrey C."/>
            <person name="LaButti K."/>
            <person name="Lindquist E.A."/>
            <person name="Lipzen A."/>
            <person name="Lundell T."/>
            <person name="Morin E."/>
            <person name="Murat C."/>
            <person name="Riley R."/>
            <person name="Ohm R."/>
            <person name="Sun H."/>
            <person name="Tunlid A."/>
            <person name="Henrissat B."/>
            <person name="Grigoriev I.V."/>
            <person name="Hibbett D.S."/>
            <person name="Martin F."/>
        </authorList>
    </citation>
    <scope>NUCLEOTIDE SEQUENCE [LARGE SCALE GENOMIC DNA]</scope>
    <source>
        <strain evidence="3">Ve08.2h10</strain>
    </source>
</reference>
<name>A0A0D0E999_9AGAM</name>
<dbReference type="Proteomes" id="UP000054538">
    <property type="component" value="Unassembled WGS sequence"/>
</dbReference>
<accession>A0A0D0E999</accession>
<gene>
    <name evidence="2" type="ORF">PAXRUDRAFT_826852</name>
</gene>
<organism evidence="2 3">
    <name type="scientific">Paxillus rubicundulus Ve08.2h10</name>
    <dbReference type="NCBI Taxonomy" id="930991"/>
    <lineage>
        <taxon>Eukaryota</taxon>
        <taxon>Fungi</taxon>
        <taxon>Dikarya</taxon>
        <taxon>Basidiomycota</taxon>
        <taxon>Agaricomycotina</taxon>
        <taxon>Agaricomycetes</taxon>
        <taxon>Agaricomycetidae</taxon>
        <taxon>Boletales</taxon>
        <taxon>Paxilineae</taxon>
        <taxon>Paxillaceae</taxon>
        <taxon>Paxillus</taxon>
    </lineage>
</organism>
<evidence type="ECO:0000313" key="2">
    <source>
        <dbReference type="EMBL" id="KIK95580.1"/>
    </source>
</evidence>
<evidence type="ECO:0000256" key="1">
    <source>
        <dbReference type="SAM" id="MobiDB-lite"/>
    </source>
</evidence>
<feature type="region of interest" description="Disordered" evidence="1">
    <location>
        <begin position="165"/>
        <end position="231"/>
    </location>
</feature>
<feature type="region of interest" description="Disordered" evidence="1">
    <location>
        <begin position="114"/>
        <end position="134"/>
    </location>
</feature>
<feature type="compositionally biased region" description="Basic and acidic residues" evidence="1">
    <location>
        <begin position="206"/>
        <end position="221"/>
    </location>
</feature>
<proteinExistence type="predicted"/>
<protein>
    <submittedName>
        <fullName evidence="2">Uncharacterized protein</fullName>
    </submittedName>
</protein>
<dbReference type="AlphaFoldDB" id="A0A0D0E999"/>
<dbReference type="OrthoDB" id="2685617at2759"/>
<evidence type="ECO:0000313" key="3">
    <source>
        <dbReference type="Proteomes" id="UP000054538"/>
    </source>
</evidence>
<dbReference type="HOGENOM" id="CLU_095410_0_0_1"/>
<dbReference type="InParanoid" id="A0A0D0E999"/>
<keyword evidence="3" id="KW-1185">Reference proteome</keyword>
<reference evidence="2 3" key="1">
    <citation type="submission" date="2014-04" db="EMBL/GenBank/DDBJ databases">
        <authorList>
            <consortium name="DOE Joint Genome Institute"/>
            <person name="Kuo A."/>
            <person name="Kohler A."/>
            <person name="Jargeat P."/>
            <person name="Nagy L.G."/>
            <person name="Floudas D."/>
            <person name="Copeland A."/>
            <person name="Barry K.W."/>
            <person name="Cichocki N."/>
            <person name="Veneault-Fourrey C."/>
            <person name="LaButti K."/>
            <person name="Lindquist E.A."/>
            <person name="Lipzen A."/>
            <person name="Lundell T."/>
            <person name="Morin E."/>
            <person name="Murat C."/>
            <person name="Sun H."/>
            <person name="Tunlid A."/>
            <person name="Henrissat B."/>
            <person name="Grigoriev I.V."/>
            <person name="Hibbett D.S."/>
            <person name="Martin F."/>
            <person name="Nordberg H.P."/>
            <person name="Cantor M.N."/>
            <person name="Hua S.X."/>
        </authorList>
    </citation>
    <scope>NUCLEOTIDE SEQUENCE [LARGE SCALE GENOMIC DNA]</scope>
    <source>
        <strain evidence="2 3">Ve08.2h10</strain>
    </source>
</reference>
<dbReference type="EMBL" id="KN825033">
    <property type="protein sequence ID" value="KIK95580.1"/>
    <property type="molecule type" value="Genomic_DNA"/>
</dbReference>
<feature type="compositionally biased region" description="Low complexity" evidence="1">
    <location>
        <begin position="124"/>
        <end position="134"/>
    </location>
</feature>
<sequence length="231" mass="25471">MDSTSEWAVSTTKYRLNLPFALHSISPALSALHATRASVLHPELSSILYPSHCAKCGAYYFSGDASSHVFARLEKTKTKKKMRKRIPSGWGGQQRVCHTCGFFTRLRSDRVEPTFSPHSNIPQSSVSVQSPSASSSVETTSTRILFSTMKTLSPEPSVSLNPMVGNLPEISTRGSPPPFPKQLPRPRSRRTKTTSTLQDLLAHNRRRDEARKAHGKTKDSHGGLAAFLKDL</sequence>